<keyword evidence="2" id="KW-1185">Reference proteome</keyword>
<evidence type="ECO:0000313" key="2">
    <source>
        <dbReference type="Proteomes" id="UP000184268"/>
    </source>
</evidence>
<protein>
    <submittedName>
        <fullName evidence="1">Uncharacterized protein</fullName>
    </submittedName>
</protein>
<accession>A0A1M5VL51</accession>
<dbReference type="AlphaFoldDB" id="A0A1M5VL51"/>
<proteinExistence type="predicted"/>
<dbReference type="EMBL" id="FQXG01000004">
    <property type="protein sequence ID" value="SHH75908.1"/>
    <property type="molecule type" value="Genomic_DNA"/>
</dbReference>
<name>A0A1M5VL51_9GAMM</name>
<organism evidence="1 2">
    <name type="scientific">Ferrimonas marina</name>
    <dbReference type="NCBI Taxonomy" id="299255"/>
    <lineage>
        <taxon>Bacteria</taxon>
        <taxon>Pseudomonadati</taxon>
        <taxon>Pseudomonadota</taxon>
        <taxon>Gammaproteobacteria</taxon>
        <taxon>Alteromonadales</taxon>
        <taxon>Ferrimonadaceae</taxon>
        <taxon>Ferrimonas</taxon>
    </lineage>
</organism>
<reference evidence="2" key="1">
    <citation type="submission" date="2016-11" db="EMBL/GenBank/DDBJ databases">
        <authorList>
            <person name="Varghese N."/>
            <person name="Submissions S."/>
        </authorList>
    </citation>
    <scope>NUCLEOTIDE SEQUENCE [LARGE SCALE GENOMIC DNA]</scope>
    <source>
        <strain evidence="2">DSM 16917</strain>
    </source>
</reference>
<dbReference type="RefSeq" id="WP_067656772.1">
    <property type="nucleotide sequence ID" value="NZ_FQXG01000004.1"/>
</dbReference>
<sequence>MAQHHANVELFHAVTGARQWHARLVFWDEASNDSFHSEEVALSAESVGQAIEEAASSFGIDRQYIHTR</sequence>
<dbReference type="Proteomes" id="UP000184268">
    <property type="component" value="Unassembled WGS sequence"/>
</dbReference>
<evidence type="ECO:0000313" key="1">
    <source>
        <dbReference type="EMBL" id="SHH75908.1"/>
    </source>
</evidence>
<gene>
    <name evidence="1" type="ORF">SAMN02745129_2835</name>
</gene>